<dbReference type="Pfam" id="PF26190">
    <property type="entry name" value="Ig_NPHP4_1st"/>
    <property type="match status" value="1"/>
</dbReference>
<feature type="region of interest" description="Disordered" evidence="1">
    <location>
        <begin position="579"/>
        <end position="625"/>
    </location>
</feature>
<dbReference type="InterPro" id="IPR058687">
    <property type="entry name" value="Ig_NPHP4_1st"/>
</dbReference>
<proteinExistence type="predicted"/>
<sequence length="1445" mass="164433">MDECILNMEDEERERAIVFQDVSYKFQLHTMVSAASKNSGSSPTQTPNSGINIDRFLLCGFDLKLGLCYRLNICFYDRSKRVFFGRPFRSDWISSDDRSSSIQFDELIFFHTSIKDDQVYVVIEVLVNERPNAVSTSADTPHIFSLAWTVCPLHKVSTSVHELNSKSAMEQLYHSRFCLYRGSPILLMFLTDDKADLAESLPKAGGAMLELCLQTHQNLMKLADFIPEFCIVAADEAIPGMKIAVEDDASQSFVVLEEACIACVIDEIVLSFSTQMIKFEQVLIELLNNDRLYRANKSPNDKHIKPLEVLERRLKVGIHNGFVYVDEPQCFHFSSLHEAEDTLTRRKLGSLRGAKSCSDLLNSGSRNESTLFLRNNITLKRLVVDVHYAIVFALEYLVGVRTFDGTASSSQTVMIGWSAWCPFAASASDGTSTHQRISIPLTGGPCLNADETLCFNNNLMRCQRDKWTNDSGDYQSLSLSPTIHLHFTYDAQLRRSRSEVGELNLGERMYDRRREMDDVPLLDRTPSIVTDRSLEHEELIVDGDKREKHSIVAPLTPAARRSGRASDGYAVVKARRRSSTIGAGQVRPQAEPQTEANRFADGSSAMTETQGVSRDKTRGRPHVFVGHSTGLKTISNIPKETLNRIMQPPSNFTQIYDRNRNRAVLVDIHNIKEPNLNVELNDRLNTNEVVLQFLALTEILVLCNENVVNDSPRVYVLKRSDSTAKLIDEQGYGFTVKYTVDRRSIPDDEPDDFISYLCNQNLQIDVWDATSLIPIGCANVALKYLLRQGREAVEACVQVPIVQSALPDPPEVHSILMLRLANIGHPSTKHIDLTCSRTPAIVSQRLGSCMGVEGVESYRIRAKPLNPAQYENSTMQRFMAAQKLDLKLRYDEIFNEQSLKRIQNFRNASQLQSTTCLTTKSFAFSQLSIWDILFIMQGSVKRFLFHQELEAYKKIRNENKASKLLKAVFKAISTEHRLLVRHYFQNSDLFLSIKKHFRIFACYGQIHFFEFLLQNSESEPLDVLIDITGPALRLFSRAVLNVDEWQFFKRRNDIETPIVKDLFVTKKIRNESGVDDVEQVQIQLKPLQSVFIPFKYDAFLTSSKQRSRTEHLKVIFKRVDNGEPLAIIDVQAQNRANIISQSLRFFVEAEMKLTKVIRICGTKDGRYVMSVRCSDPTVLLSVRDAPDNTQDIVITCHTSASPSLRSFIVLLYADRYNYELIGVWAIHLHSAHKIQAKTVQAQRVQLPLLLKLVVALILVSGYTYSLFDAFRTDGNDHCVQLFSSCTSRILLHPSEPFLTANTRLHEIDATFMPDFIGDRTFLITAIDIRSHQLLNEWLLYAQVDSLDVNKIYRIRLPVKRTLIKKIPLTNEYGIARAYRLVSSQPDLLTIDDEIVYLEAHSATQIALTFLPYQMPFSVEVFLFVLNADDDLQEQVFSIRIQYFEE</sequence>
<evidence type="ECO:0000313" key="8">
    <source>
        <dbReference type="Proteomes" id="UP000267096"/>
    </source>
</evidence>
<dbReference type="PANTHER" id="PTHR31043:SF3">
    <property type="entry name" value="NEPHROCYSTIN-4"/>
    <property type="match status" value="1"/>
</dbReference>
<dbReference type="OrthoDB" id="313446at2759"/>
<gene>
    <name evidence="7" type="ORF">ASIM_LOCUS10385</name>
</gene>
<dbReference type="PANTHER" id="PTHR31043">
    <property type="entry name" value="NEPHROCYSTIN-4"/>
    <property type="match status" value="1"/>
</dbReference>
<dbReference type="Pfam" id="PF26015">
    <property type="entry name" value="Ig_NPH4_3rd"/>
    <property type="match status" value="1"/>
</dbReference>
<evidence type="ECO:0000259" key="5">
    <source>
        <dbReference type="Pfam" id="PF26189"/>
    </source>
</evidence>
<dbReference type="InterPro" id="IPR058688">
    <property type="entry name" value="Ig_NPHP4_2nd"/>
</dbReference>
<reference evidence="9" key="1">
    <citation type="submission" date="2016-03" db="UniProtKB">
        <authorList>
            <consortium name="WormBaseParasite"/>
        </authorList>
    </citation>
    <scope>IDENTIFICATION</scope>
</reference>
<dbReference type="WBParaSite" id="ASIM_0001082701-mRNA-1">
    <property type="protein sequence ID" value="ASIM_0001082701-mRNA-1"/>
    <property type="gene ID" value="ASIM_0001082701"/>
</dbReference>
<dbReference type="InterPro" id="IPR058686">
    <property type="entry name" value="Ig_NPHP4_3rd"/>
</dbReference>
<dbReference type="InterPro" id="IPR029775">
    <property type="entry name" value="NPHP4"/>
</dbReference>
<organism evidence="9">
    <name type="scientific">Anisakis simplex</name>
    <name type="common">Herring worm</name>
    <dbReference type="NCBI Taxonomy" id="6269"/>
    <lineage>
        <taxon>Eukaryota</taxon>
        <taxon>Metazoa</taxon>
        <taxon>Ecdysozoa</taxon>
        <taxon>Nematoda</taxon>
        <taxon>Chromadorea</taxon>
        <taxon>Rhabditida</taxon>
        <taxon>Spirurina</taxon>
        <taxon>Ascaridomorpha</taxon>
        <taxon>Ascaridoidea</taxon>
        <taxon>Anisakidae</taxon>
        <taxon>Anisakis</taxon>
        <taxon>Anisakis simplex complex</taxon>
    </lineage>
</organism>
<dbReference type="Pfam" id="PF26187">
    <property type="entry name" value="Ig_NPHP4_4th"/>
    <property type="match status" value="1"/>
</dbReference>
<evidence type="ECO:0000259" key="3">
    <source>
        <dbReference type="Pfam" id="PF26186"/>
    </source>
</evidence>
<dbReference type="Proteomes" id="UP000267096">
    <property type="component" value="Unassembled WGS sequence"/>
</dbReference>
<evidence type="ECO:0000313" key="9">
    <source>
        <dbReference type="WBParaSite" id="ASIM_0001082701-mRNA-1"/>
    </source>
</evidence>
<dbReference type="Pfam" id="PF26186">
    <property type="entry name" value="NPHP4_C2_3rd"/>
    <property type="match status" value="1"/>
</dbReference>
<feature type="domain" description="NPHP4 Ig-like" evidence="4">
    <location>
        <begin position="1351"/>
        <end position="1442"/>
    </location>
</feature>
<dbReference type="GO" id="GO:1904491">
    <property type="term" value="P:protein localization to ciliary transition zone"/>
    <property type="evidence" value="ECO:0007669"/>
    <property type="project" value="TreeGrafter"/>
</dbReference>
<evidence type="ECO:0000256" key="1">
    <source>
        <dbReference type="SAM" id="MobiDB-lite"/>
    </source>
</evidence>
<name>A0A0M3JS93_ANISI</name>
<feature type="domain" description="NPHP4 C2-like" evidence="3">
    <location>
        <begin position="726"/>
        <end position="802"/>
    </location>
</feature>
<dbReference type="GO" id="GO:0090090">
    <property type="term" value="P:negative regulation of canonical Wnt signaling pathway"/>
    <property type="evidence" value="ECO:0007669"/>
    <property type="project" value="InterPro"/>
</dbReference>
<dbReference type="InterPro" id="IPR058685">
    <property type="entry name" value="Ig_NPHP4_4th"/>
</dbReference>
<evidence type="ECO:0000313" key="7">
    <source>
        <dbReference type="EMBL" id="VDK42881.1"/>
    </source>
</evidence>
<protein>
    <submittedName>
        <fullName evidence="9">Nephrocystin-4-like protein (inferred by orthology to a C. elegans protein)</fullName>
    </submittedName>
</protein>
<keyword evidence="8" id="KW-1185">Reference proteome</keyword>
<evidence type="ECO:0000259" key="4">
    <source>
        <dbReference type="Pfam" id="PF26187"/>
    </source>
</evidence>
<accession>A0A0M3JS93</accession>
<feature type="domain" description="NPHP4 Ig-like" evidence="2">
    <location>
        <begin position="1270"/>
        <end position="1343"/>
    </location>
</feature>
<dbReference type="GO" id="GO:0097546">
    <property type="term" value="C:ciliary base"/>
    <property type="evidence" value="ECO:0007669"/>
    <property type="project" value="TreeGrafter"/>
</dbReference>
<dbReference type="GO" id="GO:0097730">
    <property type="term" value="C:non-motile cilium"/>
    <property type="evidence" value="ECO:0007669"/>
    <property type="project" value="InterPro"/>
</dbReference>
<reference evidence="7 8" key="2">
    <citation type="submission" date="2018-11" db="EMBL/GenBank/DDBJ databases">
        <authorList>
            <consortium name="Pathogen Informatics"/>
        </authorList>
    </citation>
    <scope>NUCLEOTIDE SEQUENCE [LARGE SCALE GENOMIC DNA]</scope>
</reference>
<feature type="domain" description="NPHP4 Ig-like" evidence="6">
    <location>
        <begin position="997"/>
        <end position="1124"/>
    </location>
</feature>
<evidence type="ECO:0000259" key="6">
    <source>
        <dbReference type="Pfam" id="PF26190"/>
    </source>
</evidence>
<feature type="domain" description="NPHP4 Ig-like" evidence="5">
    <location>
        <begin position="1162"/>
        <end position="1229"/>
    </location>
</feature>
<evidence type="ECO:0000259" key="2">
    <source>
        <dbReference type="Pfam" id="PF26015"/>
    </source>
</evidence>
<dbReference type="Pfam" id="PF26189">
    <property type="entry name" value="Ig_NPHP4_2nd"/>
    <property type="match status" value="1"/>
</dbReference>
<dbReference type="GO" id="GO:0036064">
    <property type="term" value="C:ciliary basal body"/>
    <property type="evidence" value="ECO:0007669"/>
    <property type="project" value="TreeGrafter"/>
</dbReference>
<dbReference type="GO" id="GO:0035869">
    <property type="term" value="C:ciliary transition zone"/>
    <property type="evidence" value="ECO:0007669"/>
    <property type="project" value="TreeGrafter"/>
</dbReference>
<dbReference type="InterPro" id="IPR058765">
    <property type="entry name" value="NPHP4_C2-like"/>
</dbReference>
<dbReference type="EMBL" id="UYRR01030996">
    <property type="protein sequence ID" value="VDK42881.1"/>
    <property type="molecule type" value="Genomic_DNA"/>
</dbReference>